<sequence>MSLNELGKDSQAIVEKLTGDERFMSRITSIGLTPGCSIRVIRNDKNRPMLIYSRDTIIALNRNECKGIEVAEVAG</sequence>
<dbReference type="KEGG" id="bpb:bpr_III198"/>
<dbReference type="InterPro" id="IPR007167">
    <property type="entry name" value="Fe-transptr_FeoA-like"/>
</dbReference>
<keyword evidence="4" id="KW-1185">Reference proteome</keyword>
<protein>
    <submittedName>
        <fullName evidence="3">Ferrous iron transport protein A FeoA2</fullName>
    </submittedName>
</protein>
<dbReference type="STRING" id="515622.bpr_III198"/>
<proteinExistence type="predicted"/>
<dbReference type="eggNOG" id="COG1918">
    <property type="taxonomic scope" value="Bacteria"/>
</dbReference>
<dbReference type="InterPro" id="IPR038157">
    <property type="entry name" value="FeoA_core_dom"/>
</dbReference>
<evidence type="ECO:0000313" key="4">
    <source>
        <dbReference type="Proteomes" id="UP000001299"/>
    </source>
</evidence>
<name>E0S3A2_BUTPB</name>
<gene>
    <name evidence="3" type="primary">feoA2</name>
    <name evidence="3" type="ordered locus">bpr_III198</name>
</gene>
<dbReference type="InterPro" id="IPR008988">
    <property type="entry name" value="Transcriptional_repressor_C"/>
</dbReference>
<dbReference type="Gene3D" id="2.30.30.90">
    <property type="match status" value="1"/>
</dbReference>
<feature type="domain" description="Ferrous iron transporter FeoA-like" evidence="2">
    <location>
        <begin position="1"/>
        <end position="72"/>
    </location>
</feature>
<dbReference type="HOGENOM" id="CLU_150646_6_2_9"/>
<organism evidence="3 4">
    <name type="scientific">Butyrivibrio proteoclasticus (strain ATCC 51982 / DSM 14932 / B316)</name>
    <name type="common">Clostridium proteoclasticum</name>
    <dbReference type="NCBI Taxonomy" id="515622"/>
    <lineage>
        <taxon>Bacteria</taxon>
        <taxon>Bacillati</taxon>
        <taxon>Bacillota</taxon>
        <taxon>Clostridia</taxon>
        <taxon>Lachnospirales</taxon>
        <taxon>Lachnospiraceae</taxon>
        <taxon>Butyrivibrio</taxon>
    </lineage>
</organism>
<dbReference type="EMBL" id="CP001811">
    <property type="protein sequence ID" value="ADL35884.1"/>
    <property type="molecule type" value="Genomic_DNA"/>
</dbReference>
<dbReference type="Proteomes" id="UP000001299">
    <property type="component" value="Chromosome 2"/>
</dbReference>
<reference evidence="3 4" key="1">
    <citation type="journal article" date="2010" name="PLoS ONE">
        <title>The glycobiome of the rumen bacterium Butyrivibrio proteoclasticus B316(T) highlights adaptation to a polysaccharide-rich environment.</title>
        <authorList>
            <person name="Kelly W.J."/>
            <person name="Leahy S.C."/>
            <person name="Altermann E."/>
            <person name="Yeoman C.J."/>
            <person name="Dunne J.C."/>
            <person name="Kong Z."/>
            <person name="Pacheco D.M."/>
            <person name="Li D."/>
            <person name="Noel S.J."/>
            <person name="Moon C.D."/>
            <person name="Cookson A.L."/>
            <person name="Attwood G.T."/>
        </authorList>
    </citation>
    <scope>NUCLEOTIDE SEQUENCE [LARGE SCALE GENOMIC DNA]</scope>
    <source>
        <strain evidence="4">ATCC 51982 / DSM 14932 / B316</strain>
    </source>
</reference>
<dbReference type="AlphaFoldDB" id="E0S3A2"/>
<evidence type="ECO:0000313" key="3">
    <source>
        <dbReference type="EMBL" id="ADL35884.1"/>
    </source>
</evidence>
<keyword evidence="1" id="KW-0408">Iron</keyword>
<dbReference type="SUPFAM" id="SSF50037">
    <property type="entry name" value="C-terminal domain of transcriptional repressors"/>
    <property type="match status" value="1"/>
</dbReference>
<accession>E0S3A2</accession>
<dbReference type="Pfam" id="PF04023">
    <property type="entry name" value="FeoA"/>
    <property type="match status" value="1"/>
</dbReference>
<dbReference type="SMART" id="SM00899">
    <property type="entry name" value="FeoA"/>
    <property type="match status" value="1"/>
</dbReference>
<evidence type="ECO:0000259" key="2">
    <source>
        <dbReference type="SMART" id="SM00899"/>
    </source>
</evidence>
<evidence type="ECO:0000256" key="1">
    <source>
        <dbReference type="ARBA" id="ARBA00023004"/>
    </source>
</evidence>
<dbReference type="GO" id="GO:0046914">
    <property type="term" value="F:transition metal ion binding"/>
    <property type="evidence" value="ECO:0007669"/>
    <property type="project" value="InterPro"/>
</dbReference>
<dbReference type="RefSeq" id="WP_013282534.1">
    <property type="nucleotide sequence ID" value="NC_014388.1"/>
</dbReference>